<protein>
    <recommendedName>
        <fullName evidence="4">General secretion pathway protein H</fullName>
    </recommendedName>
</protein>
<evidence type="ECO:0008006" key="4">
    <source>
        <dbReference type="Google" id="ProtNLM"/>
    </source>
</evidence>
<accession>A0A933L4N0</accession>
<name>A0A933L4N0_9HYPH</name>
<comment type="caution">
    <text evidence="2">The sequence shown here is derived from an EMBL/GenBank/DDBJ whole genome shotgun (WGS) entry which is preliminary data.</text>
</comment>
<feature type="transmembrane region" description="Helical" evidence="1">
    <location>
        <begin position="12"/>
        <end position="36"/>
    </location>
</feature>
<dbReference type="EMBL" id="JACRAF010000069">
    <property type="protein sequence ID" value="MBI4924134.1"/>
    <property type="molecule type" value="Genomic_DNA"/>
</dbReference>
<dbReference type="Proteomes" id="UP000782610">
    <property type="component" value="Unassembled WGS sequence"/>
</dbReference>
<evidence type="ECO:0000256" key="1">
    <source>
        <dbReference type="SAM" id="Phobius"/>
    </source>
</evidence>
<keyword evidence="1" id="KW-1133">Transmembrane helix</keyword>
<organism evidence="2 3">
    <name type="scientific">Devosia nanyangense</name>
    <dbReference type="NCBI Taxonomy" id="1228055"/>
    <lineage>
        <taxon>Bacteria</taxon>
        <taxon>Pseudomonadati</taxon>
        <taxon>Pseudomonadota</taxon>
        <taxon>Alphaproteobacteria</taxon>
        <taxon>Hyphomicrobiales</taxon>
        <taxon>Devosiaceae</taxon>
        <taxon>Devosia</taxon>
    </lineage>
</organism>
<keyword evidence="1" id="KW-0472">Membrane</keyword>
<dbReference type="AlphaFoldDB" id="A0A933L4N0"/>
<proteinExistence type="predicted"/>
<evidence type="ECO:0000313" key="3">
    <source>
        <dbReference type="Proteomes" id="UP000782610"/>
    </source>
</evidence>
<gene>
    <name evidence="2" type="ORF">HY834_20555</name>
</gene>
<reference evidence="2" key="1">
    <citation type="submission" date="2020-07" db="EMBL/GenBank/DDBJ databases">
        <title>Huge and variable diversity of episymbiotic CPR bacteria and DPANN archaea in groundwater ecosystems.</title>
        <authorList>
            <person name="He C.Y."/>
            <person name="Keren R."/>
            <person name="Whittaker M."/>
            <person name="Farag I.F."/>
            <person name="Doudna J."/>
            <person name="Cate J.H.D."/>
            <person name="Banfield J.F."/>
        </authorList>
    </citation>
    <scope>NUCLEOTIDE SEQUENCE</scope>
    <source>
        <strain evidence="2">NC_groundwater_1586_Pr3_B-0.1um_66_15</strain>
    </source>
</reference>
<sequence>MSRLPSDAGVTVLELVVALAIITGVLAMIATAIHPLRPSADSELIRLSRFVANARTDAILSGRAQLLKIAPRRMSYRAKQIEWAGDAKVEALGNDTSQTNPEGAIVIYPDGSFSGAGLTIRTGDLSQSIDAIFRDGVANMQ</sequence>
<evidence type="ECO:0000313" key="2">
    <source>
        <dbReference type="EMBL" id="MBI4924134.1"/>
    </source>
</evidence>
<keyword evidence="1" id="KW-0812">Transmembrane</keyword>